<dbReference type="InterPro" id="IPR050553">
    <property type="entry name" value="Thioredoxin_ResA/DsbE_sf"/>
</dbReference>
<evidence type="ECO:0000259" key="6">
    <source>
        <dbReference type="PROSITE" id="PS51352"/>
    </source>
</evidence>
<dbReference type="Proteomes" id="UP001158067">
    <property type="component" value="Unassembled WGS sequence"/>
</dbReference>
<name>A0ABY1QER1_9BACT</name>
<dbReference type="InterPro" id="IPR017937">
    <property type="entry name" value="Thioredoxin_CS"/>
</dbReference>
<gene>
    <name evidence="7" type="ORF">SAMN06265222_111148</name>
</gene>
<keyword evidence="7" id="KW-0413">Isomerase</keyword>
<dbReference type="PANTHER" id="PTHR42852">
    <property type="entry name" value="THIOL:DISULFIDE INTERCHANGE PROTEIN DSBE"/>
    <property type="match status" value="1"/>
</dbReference>
<protein>
    <submittedName>
        <fullName evidence="7">Thiol-disulfide isomerase or thioredoxin</fullName>
    </submittedName>
</protein>
<dbReference type="Gene3D" id="3.40.30.10">
    <property type="entry name" value="Glutaredoxin"/>
    <property type="match status" value="1"/>
</dbReference>
<dbReference type="InterPro" id="IPR036249">
    <property type="entry name" value="Thioredoxin-like_sf"/>
</dbReference>
<dbReference type="Pfam" id="PF08534">
    <property type="entry name" value="Redoxin"/>
    <property type="match status" value="1"/>
</dbReference>
<dbReference type="PROSITE" id="PS00194">
    <property type="entry name" value="THIOREDOXIN_1"/>
    <property type="match status" value="1"/>
</dbReference>
<dbReference type="SUPFAM" id="SSF52833">
    <property type="entry name" value="Thioredoxin-like"/>
    <property type="match status" value="1"/>
</dbReference>
<sequence length="1207" mass="132535">MKSNFVSYGFAAACSFVFVATMVLMSPTAMGQSIDELRRSGAYGFPVDSAITHCDDDQLRVQSWSSDQHLVVQAILWADGNDELGETSDGRPVGDTASLVLDVNLDKRSTPEVDRTYSLNPWPTAPGLQYTIPYKGGAQSHILGDSTGRGSIRYLLVSDNRKVRVDTFVIPLAELNLKVDQKIGVGYLGKSTVPAMTINSVGYSTDRERYYAFNLPFKTFKEVTLTGGSEKFDPVAVPEGRDDEAKVVKPKKKPTVKVGSVPPEFAAGDWLNTDSPPTLKGLHGKVVLVDFWATWCGPCVAGIPHLNQLAELHADDGLRIVSFTNQSRKGIANFQQGTKIKYPIGCSSELAAEYGVSGLPHTFLIGRDGTLVWEGNPTDDGFDKRIIDALAAEEPPRPQPVERINSPEPAVLTDNRDASSRVPGTTFFVDFPELGNTWRDKPARAGIYLPTDYSPDRQFPLLVWFGGGAGSSSPGRAISITEGKGFICVGLPYGNGGKEDQGDAIDEETGESEVSIQEKPESRQGGWQSPWSWYQTMLEKVESIVPNIDADRRIAGGTSSGGAATLYQIGNSDGAFQDYFYGFVPMSAGWPMGGLESIAGRPVLAVMGAQDKRLPNFEILEKEAIAAGVDFQLIKIPDAGHRTPVSVFPEIRDWMMKQVVEREVVPSKADAVDLKSTSMRDEAPAVETSSVTDPIDIKILFVGAMGDRSHDYVSFLQRHFASVTQVEASDLTADQMDACDVMVIDQTVTTLPFGNTKACVMIGSAAANTAQHYGSKIDWLCLCLANEAYFVDAEHPIFHQHFEVTPTLAHKKCKYTTMMIDAWKVEEPQDDPGLVSSRRYFENAADSEIVSGGVNMKGVSGVPLVREANRFLWGFAAPPSEMTEEARQVFVNAVVWMRKFDGVQQTEYRGLHPRTTYQSVLSSPYVNKHNLGKWFSADLLKEHDFDKEVIRELFTENLPYVTILVGHGQLEIDTDAQQLKTPNNDVASLGKWIQRLDSGDEAETALRLLQRYTGQELKTAEQWKKWFSRNRAELNFDETKGYRFRVSTNGGSASIEQTLVADDGVGQPSSVAPAIFDIKLSGQPEINGATYARAGSKVTLSVRANILSPWHIYAPDYQNGVNKPTQIDVQLPDGMQFVGEWQVPLATSGLLGDGAIFTRKIKLSKTFSGNTAIIGVVNFQTCTDQQCLRPQQLKFELPISVYAFEHE</sequence>
<evidence type="ECO:0000256" key="2">
    <source>
        <dbReference type="ARBA" id="ARBA00022748"/>
    </source>
</evidence>
<dbReference type="Gene3D" id="3.40.50.1820">
    <property type="entry name" value="alpha/beta hydrolase"/>
    <property type="match status" value="1"/>
</dbReference>
<evidence type="ECO:0000256" key="3">
    <source>
        <dbReference type="ARBA" id="ARBA00023157"/>
    </source>
</evidence>
<dbReference type="InterPro" id="IPR013766">
    <property type="entry name" value="Thioredoxin_domain"/>
</dbReference>
<reference evidence="7 8" key="1">
    <citation type="submission" date="2017-05" db="EMBL/GenBank/DDBJ databases">
        <authorList>
            <person name="Varghese N."/>
            <person name="Submissions S."/>
        </authorList>
    </citation>
    <scope>NUCLEOTIDE SEQUENCE [LARGE SCALE GENOMIC DNA]</scope>
    <source>
        <strain evidence="7 8">DSM 25457</strain>
    </source>
</reference>
<accession>A0ABY1QER1</accession>
<feature type="compositionally biased region" description="Acidic residues" evidence="5">
    <location>
        <begin position="502"/>
        <end position="511"/>
    </location>
</feature>
<dbReference type="InterPro" id="IPR029058">
    <property type="entry name" value="AB_hydrolase_fold"/>
</dbReference>
<keyword evidence="8" id="KW-1185">Reference proteome</keyword>
<keyword evidence="2" id="KW-0201">Cytochrome c-type biogenesis</keyword>
<evidence type="ECO:0000256" key="4">
    <source>
        <dbReference type="ARBA" id="ARBA00023284"/>
    </source>
</evidence>
<dbReference type="RefSeq" id="WP_283434111.1">
    <property type="nucleotide sequence ID" value="NZ_FXUG01000011.1"/>
</dbReference>
<keyword evidence="4" id="KW-0676">Redox-active center</keyword>
<dbReference type="PROSITE" id="PS51352">
    <property type="entry name" value="THIOREDOXIN_2"/>
    <property type="match status" value="1"/>
</dbReference>
<feature type="domain" description="Thioredoxin" evidence="6">
    <location>
        <begin position="256"/>
        <end position="392"/>
    </location>
</feature>
<dbReference type="SUPFAM" id="SSF53474">
    <property type="entry name" value="alpha/beta-Hydrolases"/>
    <property type="match status" value="1"/>
</dbReference>
<feature type="region of interest" description="Disordered" evidence="5">
    <location>
        <begin position="498"/>
        <end position="527"/>
    </location>
</feature>
<evidence type="ECO:0000256" key="5">
    <source>
        <dbReference type="SAM" id="MobiDB-lite"/>
    </source>
</evidence>
<evidence type="ECO:0000313" key="8">
    <source>
        <dbReference type="Proteomes" id="UP001158067"/>
    </source>
</evidence>
<dbReference type="GO" id="GO:0016853">
    <property type="term" value="F:isomerase activity"/>
    <property type="evidence" value="ECO:0007669"/>
    <property type="project" value="UniProtKB-KW"/>
</dbReference>
<dbReference type="CDD" id="cd02966">
    <property type="entry name" value="TlpA_like_family"/>
    <property type="match status" value="1"/>
</dbReference>
<evidence type="ECO:0000313" key="7">
    <source>
        <dbReference type="EMBL" id="SMP68994.1"/>
    </source>
</evidence>
<keyword evidence="3" id="KW-1015">Disulfide bond</keyword>
<comment type="caution">
    <text evidence="7">The sequence shown here is derived from an EMBL/GenBank/DDBJ whole genome shotgun (WGS) entry which is preliminary data.</text>
</comment>
<organism evidence="7 8">
    <name type="scientific">Neorhodopirellula lusitana</name>
    <dbReference type="NCBI Taxonomy" id="445327"/>
    <lineage>
        <taxon>Bacteria</taxon>
        <taxon>Pseudomonadati</taxon>
        <taxon>Planctomycetota</taxon>
        <taxon>Planctomycetia</taxon>
        <taxon>Pirellulales</taxon>
        <taxon>Pirellulaceae</taxon>
        <taxon>Neorhodopirellula</taxon>
    </lineage>
</organism>
<feature type="region of interest" description="Disordered" evidence="5">
    <location>
        <begin position="394"/>
        <end position="418"/>
    </location>
</feature>
<proteinExistence type="predicted"/>
<dbReference type="InterPro" id="IPR013740">
    <property type="entry name" value="Redoxin"/>
</dbReference>
<comment type="subcellular location">
    <subcellularLocation>
        <location evidence="1">Cell envelope</location>
    </subcellularLocation>
</comment>
<evidence type="ECO:0000256" key="1">
    <source>
        <dbReference type="ARBA" id="ARBA00004196"/>
    </source>
</evidence>
<dbReference type="EMBL" id="FXUG01000011">
    <property type="protein sequence ID" value="SMP68994.1"/>
    <property type="molecule type" value="Genomic_DNA"/>
</dbReference>
<dbReference type="PANTHER" id="PTHR42852:SF6">
    <property type="entry name" value="THIOL:DISULFIDE INTERCHANGE PROTEIN DSBE"/>
    <property type="match status" value="1"/>
</dbReference>